<name>A0A7W8E6V3_9BACT</name>
<dbReference type="EMBL" id="JACHIP010000018">
    <property type="protein sequence ID" value="MBB5060739.1"/>
    <property type="molecule type" value="Genomic_DNA"/>
</dbReference>
<sequence>MSDQEETSFGFSKPSTTRDKLLAIKPSVLPPLPGNMQQLDQIADEAGFVSREVASYDRIPPQRVSPLPAVEPRVPLNMRIPVPLGKAFKRFCEENRYSYPEAIEEIMQRAGIPTR</sequence>
<dbReference type="RefSeq" id="WP_184223213.1">
    <property type="nucleotide sequence ID" value="NZ_JACHIP010000018.1"/>
</dbReference>
<organism evidence="1 2">
    <name type="scientific">Granulicella aggregans</name>
    <dbReference type="NCBI Taxonomy" id="474949"/>
    <lineage>
        <taxon>Bacteria</taxon>
        <taxon>Pseudomonadati</taxon>
        <taxon>Acidobacteriota</taxon>
        <taxon>Terriglobia</taxon>
        <taxon>Terriglobales</taxon>
        <taxon>Acidobacteriaceae</taxon>
        <taxon>Granulicella</taxon>
    </lineage>
</organism>
<evidence type="ECO:0000313" key="2">
    <source>
        <dbReference type="Proteomes" id="UP000540989"/>
    </source>
</evidence>
<accession>A0A7W8E6V3</accession>
<comment type="caution">
    <text evidence="1">The sequence shown here is derived from an EMBL/GenBank/DDBJ whole genome shotgun (WGS) entry which is preliminary data.</text>
</comment>
<reference evidence="1 2" key="1">
    <citation type="submission" date="2020-08" db="EMBL/GenBank/DDBJ databases">
        <title>Genomic Encyclopedia of Type Strains, Phase IV (KMG-V): Genome sequencing to study the core and pangenomes of soil and plant-associated prokaryotes.</title>
        <authorList>
            <person name="Whitman W."/>
        </authorList>
    </citation>
    <scope>NUCLEOTIDE SEQUENCE [LARGE SCALE GENOMIC DNA]</scope>
    <source>
        <strain evidence="1 2">M8UP14</strain>
    </source>
</reference>
<evidence type="ECO:0000313" key="1">
    <source>
        <dbReference type="EMBL" id="MBB5060739.1"/>
    </source>
</evidence>
<dbReference type="Proteomes" id="UP000540989">
    <property type="component" value="Unassembled WGS sequence"/>
</dbReference>
<dbReference type="AlphaFoldDB" id="A0A7W8E6V3"/>
<keyword evidence="2" id="KW-1185">Reference proteome</keyword>
<proteinExistence type="predicted"/>
<gene>
    <name evidence="1" type="ORF">HDF16_005475</name>
</gene>
<protein>
    <submittedName>
        <fullName evidence="1">Uncharacterized protein</fullName>
    </submittedName>
</protein>